<protein>
    <submittedName>
        <fullName evidence="2">Uncharacterized protein</fullName>
    </submittedName>
</protein>
<gene>
    <name evidence="2" type="ORF">GIB67_036181</name>
</gene>
<proteinExistence type="predicted"/>
<sequence length="101" mass="11697">MIRNQHGSSFDFGELEEAIVFQGVQLRNAEARKRKLKVRRREYSDSGSAHNTLLEPESPTSKRESNQRLEQKQQQLLVEMASDNTSITGLLQIQLIFFMIF</sequence>
<dbReference type="EMBL" id="JACGCM010000971">
    <property type="protein sequence ID" value="KAF6163721.1"/>
    <property type="molecule type" value="Genomic_DNA"/>
</dbReference>
<keyword evidence="3" id="KW-1185">Reference proteome</keyword>
<organism evidence="2 3">
    <name type="scientific">Kingdonia uniflora</name>
    <dbReference type="NCBI Taxonomy" id="39325"/>
    <lineage>
        <taxon>Eukaryota</taxon>
        <taxon>Viridiplantae</taxon>
        <taxon>Streptophyta</taxon>
        <taxon>Embryophyta</taxon>
        <taxon>Tracheophyta</taxon>
        <taxon>Spermatophyta</taxon>
        <taxon>Magnoliopsida</taxon>
        <taxon>Ranunculales</taxon>
        <taxon>Circaeasteraceae</taxon>
        <taxon>Kingdonia</taxon>
    </lineage>
</organism>
<name>A0A7J7N910_9MAGN</name>
<evidence type="ECO:0000256" key="1">
    <source>
        <dbReference type="SAM" id="MobiDB-lite"/>
    </source>
</evidence>
<feature type="region of interest" description="Disordered" evidence="1">
    <location>
        <begin position="35"/>
        <end position="72"/>
    </location>
</feature>
<reference evidence="2 3" key="1">
    <citation type="journal article" date="2020" name="IScience">
        <title>Genome Sequencing of the Endangered Kingdonia uniflora (Circaeasteraceae, Ranunculales) Reveals Potential Mechanisms of Evolutionary Specialization.</title>
        <authorList>
            <person name="Sun Y."/>
            <person name="Deng T."/>
            <person name="Zhang A."/>
            <person name="Moore M.J."/>
            <person name="Landis J.B."/>
            <person name="Lin N."/>
            <person name="Zhang H."/>
            <person name="Zhang X."/>
            <person name="Huang J."/>
            <person name="Zhang X."/>
            <person name="Sun H."/>
            <person name="Wang H."/>
        </authorList>
    </citation>
    <scope>NUCLEOTIDE SEQUENCE [LARGE SCALE GENOMIC DNA]</scope>
    <source>
        <strain evidence="2">TB1705</strain>
        <tissue evidence="2">Leaf</tissue>
    </source>
</reference>
<feature type="compositionally biased region" description="Basic and acidic residues" evidence="1">
    <location>
        <begin position="60"/>
        <end position="71"/>
    </location>
</feature>
<dbReference type="Proteomes" id="UP000541444">
    <property type="component" value="Unassembled WGS sequence"/>
</dbReference>
<evidence type="ECO:0000313" key="3">
    <source>
        <dbReference type="Proteomes" id="UP000541444"/>
    </source>
</evidence>
<evidence type="ECO:0000313" key="2">
    <source>
        <dbReference type="EMBL" id="KAF6163721.1"/>
    </source>
</evidence>
<dbReference type="AlphaFoldDB" id="A0A7J7N910"/>
<comment type="caution">
    <text evidence="2">The sequence shown here is derived from an EMBL/GenBank/DDBJ whole genome shotgun (WGS) entry which is preliminary data.</text>
</comment>
<accession>A0A7J7N910</accession>